<dbReference type="OrthoDB" id="1934444at2"/>
<dbReference type="EMBL" id="AMEZ01000033">
    <property type="protein sequence ID" value="EKY27668.1"/>
    <property type="molecule type" value="Genomic_DNA"/>
</dbReference>
<dbReference type="AlphaFoldDB" id="L1QI64"/>
<keyword evidence="2" id="KW-1185">Reference proteome</keyword>
<protein>
    <recommendedName>
        <fullName evidence="3">TATA-box binding protein</fullName>
    </recommendedName>
</protein>
<sequence length="212" mass="24961">MKKSFYIFLLIFSLLSINGREYRCEIENYSFNIIEKYFMEECDFIQNGLKVEYTTRESRVNEYQRILEALFKDNLYVKEEKNSISAYSENINYSVKFVQDNEILKVEIVILNTDKTVNKINLEKLVKNIKSSETIDERYFSFIKGKISNDSNDIFNKIEENLYEDSIKVAEINNGYSIKATMKDNEMINIGKVNYDTGSYLIIGTPIIFITY</sequence>
<reference evidence="1 2" key="1">
    <citation type="submission" date="2012-05" db="EMBL/GenBank/DDBJ databases">
        <authorList>
            <person name="Weinstock G."/>
            <person name="Sodergren E."/>
            <person name="Lobos E.A."/>
            <person name="Fulton L."/>
            <person name="Fulton R."/>
            <person name="Courtney L."/>
            <person name="Fronick C."/>
            <person name="O'Laughlin M."/>
            <person name="Godfrey J."/>
            <person name="Wilson R.M."/>
            <person name="Miner T."/>
            <person name="Farmer C."/>
            <person name="Delehaunty K."/>
            <person name="Cordes M."/>
            <person name="Minx P."/>
            <person name="Tomlinson C."/>
            <person name="Chen J."/>
            <person name="Wollam A."/>
            <person name="Pepin K.H."/>
            <person name="Bhonagiri V."/>
            <person name="Zhang X."/>
            <person name="Suruliraj S."/>
            <person name="Warren W."/>
            <person name="Mitreva M."/>
            <person name="Mardis E.R."/>
            <person name="Wilson R.K."/>
        </authorList>
    </citation>
    <scope>NUCLEOTIDE SEQUENCE [LARGE SCALE GENOMIC DNA]</scope>
    <source>
        <strain evidence="1 2">DSM 1785</strain>
    </source>
</reference>
<dbReference type="HOGENOM" id="CLU_1292540_0_0_9"/>
<accession>L1QI64</accession>
<dbReference type="Proteomes" id="UP000010420">
    <property type="component" value="Unassembled WGS sequence"/>
</dbReference>
<dbReference type="PATRIC" id="fig|545697.3.peg.1290"/>
<gene>
    <name evidence="1" type="ORF">HMPREF0216_01311</name>
</gene>
<evidence type="ECO:0000313" key="1">
    <source>
        <dbReference type="EMBL" id="EKY27668.1"/>
    </source>
</evidence>
<evidence type="ECO:0008006" key="3">
    <source>
        <dbReference type="Google" id="ProtNLM"/>
    </source>
</evidence>
<name>L1QI64_9CLOT</name>
<evidence type="ECO:0000313" key="2">
    <source>
        <dbReference type="Proteomes" id="UP000010420"/>
    </source>
</evidence>
<dbReference type="eggNOG" id="ENOG5030GC9">
    <property type="taxonomic scope" value="Bacteria"/>
</dbReference>
<dbReference type="RefSeq" id="WP_005212418.1">
    <property type="nucleotide sequence ID" value="NZ_KB291625.1"/>
</dbReference>
<dbReference type="STRING" id="545697.HMPREF0216_01311"/>
<proteinExistence type="predicted"/>
<organism evidence="1 2">
    <name type="scientific">Clostridium celatum DSM 1785</name>
    <dbReference type="NCBI Taxonomy" id="545697"/>
    <lineage>
        <taxon>Bacteria</taxon>
        <taxon>Bacillati</taxon>
        <taxon>Bacillota</taxon>
        <taxon>Clostridia</taxon>
        <taxon>Eubacteriales</taxon>
        <taxon>Clostridiaceae</taxon>
        <taxon>Clostridium</taxon>
    </lineage>
</organism>
<comment type="caution">
    <text evidence="1">The sequence shown here is derived from an EMBL/GenBank/DDBJ whole genome shotgun (WGS) entry which is preliminary data.</text>
</comment>